<feature type="domain" description="DUF6868" evidence="2">
    <location>
        <begin position="2"/>
        <end position="58"/>
    </location>
</feature>
<dbReference type="EMBL" id="PXXU01000095">
    <property type="protein sequence ID" value="PSJ15962.1"/>
    <property type="molecule type" value="Genomic_DNA"/>
</dbReference>
<organism evidence="3 4">
    <name type="scientific">Nitrosomonas supralitoralis</name>
    <dbReference type="NCBI Taxonomy" id="2116706"/>
    <lineage>
        <taxon>Bacteria</taxon>
        <taxon>Pseudomonadati</taxon>
        <taxon>Pseudomonadota</taxon>
        <taxon>Betaproteobacteria</taxon>
        <taxon>Nitrosomonadales</taxon>
        <taxon>Nitrosomonadaceae</taxon>
        <taxon>Nitrosomonas</taxon>
    </lineage>
</organism>
<evidence type="ECO:0000313" key="4">
    <source>
        <dbReference type="Proteomes" id="UP000241912"/>
    </source>
</evidence>
<accession>A0A2P7NR63</accession>
<keyword evidence="1" id="KW-0472">Membrane</keyword>
<evidence type="ECO:0000313" key="3">
    <source>
        <dbReference type="EMBL" id="PSJ15962.1"/>
    </source>
</evidence>
<evidence type="ECO:0000259" key="2">
    <source>
        <dbReference type="Pfam" id="PF21742"/>
    </source>
</evidence>
<evidence type="ECO:0000256" key="1">
    <source>
        <dbReference type="SAM" id="Phobius"/>
    </source>
</evidence>
<keyword evidence="4" id="KW-1185">Reference proteome</keyword>
<reference evidence="3 4" key="1">
    <citation type="submission" date="2018-03" db="EMBL/GenBank/DDBJ databases">
        <title>Draft genome of Nitrosomonas supralitoralis APG5.</title>
        <authorList>
            <person name="Urakawa H."/>
            <person name="Lopez J.V."/>
        </authorList>
    </citation>
    <scope>NUCLEOTIDE SEQUENCE [LARGE SCALE GENOMIC DNA]</scope>
    <source>
        <strain evidence="3 4">APG5</strain>
    </source>
</reference>
<comment type="caution">
    <text evidence="3">The sequence shown here is derived from an EMBL/GenBank/DDBJ whole genome shotgun (WGS) entry which is preliminary data.</text>
</comment>
<name>A0A2P7NR63_9PROT</name>
<dbReference type="Pfam" id="PF21742">
    <property type="entry name" value="DUF6868"/>
    <property type="match status" value="1"/>
</dbReference>
<sequence>MIFAAIALVFMRGGISRIHGKMFKRSEDLSSAYFLYLAQYKIAIFIFNLVPYVVLKLAT</sequence>
<dbReference type="RefSeq" id="WP_374058028.1">
    <property type="nucleotide sequence ID" value="NZ_PXXU01000095.1"/>
</dbReference>
<dbReference type="Proteomes" id="UP000241912">
    <property type="component" value="Unassembled WGS sequence"/>
</dbReference>
<protein>
    <recommendedName>
        <fullName evidence="2">DUF6868 domain-containing protein</fullName>
    </recommendedName>
</protein>
<feature type="transmembrane region" description="Helical" evidence="1">
    <location>
        <begin position="33"/>
        <end position="55"/>
    </location>
</feature>
<keyword evidence="1" id="KW-1133">Transmembrane helix</keyword>
<proteinExistence type="predicted"/>
<gene>
    <name evidence="3" type="ORF">C7H79_16140</name>
</gene>
<dbReference type="AlphaFoldDB" id="A0A2P7NR63"/>
<keyword evidence="1" id="KW-0812">Transmembrane</keyword>
<dbReference type="InterPro" id="IPR049220">
    <property type="entry name" value="DUF6868"/>
</dbReference>